<accession>A0A8H4ESB0</accession>
<name>A0A8H4ESB0_GIGMA</name>
<keyword evidence="3" id="KW-1185">Reference proteome</keyword>
<dbReference type="EMBL" id="WTPW01000125">
    <property type="protein sequence ID" value="KAF0544481.1"/>
    <property type="molecule type" value="Genomic_DNA"/>
</dbReference>
<dbReference type="Proteomes" id="UP000439903">
    <property type="component" value="Unassembled WGS sequence"/>
</dbReference>
<proteinExistence type="predicted"/>
<comment type="caution">
    <text evidence="2">The sequence shown here is derived from an EMBL/GenBank/DDBJ whole genome shotgun (WGS) entry which is preliminary data.</text>
</comment>
<reference evidence="2 3" key="1">
    <citation type="journal article" date="2019" name="Environ. Microbiol.">
        <title>At the nexus of three kingdoms: the genome of the mycorrhizal fungus Gigaspora margarita provides insights into plant, endobacterial and fungal interactions.</title>
        <authorList>
            <person name="Venice F."/>
            <person name="Ghignone S."/>
            <person name="Salvioli di Fossalunga A."/>
            <person name="Amselem J."/>
            <person name="Novero M."/>
            <person name="Xianan X."/>
            <person name="Sedzielewska Toro K."/>
            <person name="Morin E."/>
            <person name="Lipzen A."/>
            <person name="Grigoriev I.V."/>
            <person name="Henrissat B."/>
            <person name="Martin F.M."/>
            <person name="Bonfante P."/>
        </authorList>
    </citation>
    <scope>NUCLEOTIDE SEQUENCE [LARGE SCALE GENOMIC DNA]</scope>
    <source>
        <strain evidence="2 3">BEG34</strain>
    </source>
</reference>
<evidence type="ECO:0000313" key="2">
    <source>
        <dbReference type="EMBL" id="KAF0544481.1"/>
    </source>
</evidence>
<feature type="signal peptide" evidence="1">
    <location>
        <begin position="1"/>
        <end position="25"/>
    </location>
</feature>
<evidence type="ECO:0000256" key="1">
    <source>
        <dbReference type="SAM" id="SignalP"/>
    </source>
</evidence>
<protein>
    <submittedName>
        <fullName evidence="2">Uncharacterized protein</fullName>
    </submittedName>
</protein>
<sequence>MNISIHYLIFGVFGLLIFLVSNTSAKCVVGIAPKSVDRDGKCNCANLAACDETLAGDRKGIICGSELNCRFVNHIYYFNDEGNFCQLGACTNYCKPADPDSDNPESFCD</sequence>
<feature type="chain" id="PRO_5034725594" evidence="1">
    <location>
        <begin position="26"/>
        <end position="109"/>
    </location>
</feature>
<keyword evidence="1" id="KW-0732">Signal</keyword>
<evidence type="ECO:0000313" key="3">
    <source>
        <dbReference type="Proteomes" id="UP000439903"/>
    </source>
</evidence>
<dbReference type="OrthoDB" id="10284201at2759"/>
<gene>
    <name evidence="2" type="ORF">F8M41_002810</name>
</gene>
<dbReference type="AlphaFoldDB" id="A0A8H4ESB0"/>
<organism evidence="2 3">
    <name type="scientific">Gigaspora margarita</name>
    <dbReference type="NCBI Taxonomy" id="4874"/>
    <lineage>
        <taxon>Eukaryota</taxon>
        <taxon>Fungi</taxon>
        <taxon>Fungi incertae sedis</taxon>
        <taxon>Mucoromycota</taxon>
        <taxon>Glomeromycotina</taxon>
        <taxon>Glomeromycetes</taxon>
        <taxon>Diversisporales</taxon>
        <taxon>Gigasporaceae</taxon>
        <taxon>Gigaspora</taxon>
    </lineage>
</organism>